<evidence type="ECO:0000313" key="12">
    <source>
        <dbReference type="EMBL" id="KAF6176260.1"/>
    </source>
</evidence>
<dbReference type="InterPro" id="IPR018165">
    <property type="entry name" value="Ala-tRNA-synth_IIc_core"/>
</dbReference>
<dbReference type="PANTHER" id="PTHR48063">
    <property type="entry name" value="LRR RECEPTOR-LIKE KINASE"/>
    <property type="match status" value="1"/>
</dbReference>
<keyword evidence="10" id="KW-0325">Glycoprotein</keyword>
<keyword evidence="3" id="KW-1003">Cell membrane</keyword>
<evidence type="ECO:0000313" key="13">
    <source>
        <dbReference type="Proteomes" id="UP000541444"/>
    </source>
</evidence>
<dbReference type="Pfam" id="PF00560">
    <property type="entry name" value="LRR_1"/>
    <property type="match status" value="5"/>
</dbReference>
<evidence type="ECO:0000256" key="5">
    <source>
        <dbReference type="ARBA" id="ARBA00022692"/>
    </source>
</evidence>
<evidence type="ECO:0000256" key="10">
    <source>
        <dbReference type="ARBA" id="ARBA00023180"/>
    </source>
</evidence>
<keyword evidence="7" id="KW-0677">Repeat</keyword>
<dbReference type="GO" id="GO:0003676">
    <property type="term" value="F:nucleic acid binding"/>
    <property type="evidence" value="ECO:0007669"/>
    <property type="project" value="InterPro"/>
</dbReference>
<dbReference type="GO" id="GO:0004813">
    <property type="term" value="F:alanine-tRNA ligase activity"/>
    <property type="evidence" value="ECO:0007669"/>
    <property type="project" value="InterPro"/>
</dbReference>
<dbReference type="PANTHER" id="PTHR48063:SF98">
    <property type="entry name" value="LRR RECEPTOR-LIKE SERINE_THREONINE-PROTEIN KINASE FLS2"/>
    <property type="match status" value="1"/>
</dbReference>
<dbReference type="Gene3D" id="3.30.980.10">
    <property type="entry name" value="Threonyl-trna Synthetase, Chain A, domain 2"/>
    <property type="match status" value="1"/>
</dbReference>
<sequence length="659" mass="74102">MTHFDVEKCVLENGVKPKAIVEIKDVEKSLGNIFVHKGTIREGVLEVGAVVVEAEVDAKLRQHAKVHRATTHLLQATLKSIIAKETSQAVSLVVFEHLRFDFNFHKPLKDNEIVEIEGMINKWIGHTTDLQTKVMPLTDAKRVRATAMFAEKYSECVVEVPSVSMELGGRTHVKAEDVTDRPDNLLEELRMMRNEMYKASAMSSKAFSIGTNDKFNSITPFNIQLLYRQQAKNGQLGWKQISLGKQYHFSFLGSCFLTFKEGLTDPSHRLSSWVDDNCCTLEGVGCDNITGWVVNLNLRNPYDEYSGRNWEAQLRGKINPSLLDLKHLKSLDLSLNNFNGTSIPEFIGSLQNLQYLNLSRAFFSGKLPRQLGNLSKLRHLDLSENRFYKDLDHLVSLDEVDNLQWLSNLSHLEHLNLSKVNLSKASNWLQAINRLPSLLELHLSDCELSHFPSLPYLNFTSLVVLDISMNNFNSSLPNWLYTFHRLKDLNLAYCKFHGTISSSIGNLTSLTRLNMEYNDLEGEIPKTLGNLCLLEVIGLQMNKFGGDVTEILASLFHCLPARLESIQLNGNQLSGLLPHQLAYLTNLKYLDLSDNAFSGPIPDSLGRLSKLEVLRIFRNSFEGVVTETHLANLTSLGVLEANSNSLALNVSPTGFPSFN</sequence>
<dbReference type="GO" id="GO:0006419">
    <property type="term" value="P:alanyl-tRNA aminoacylation"/>
    <property type="evidence" value="ECO:0007669"/>
    <property type="project" value="InterPro"/>
</dbReference>
<reference evidence="12 13" key="1">
    <citation type="journal article" date="2020" name="IScience">
        <title>Genome Sequencing of the Endangered Kingdonia uniflora (Circaeasteraceae, Ranunculales) Reveals Potential Mechanisms of Evolutionary Specialization.</title>
        <authorList>
            <person name="Sun Y."/>
            <person name="Deng T."/>
            <person name="Zhang A."/>
            <person name="Moore M.J."/>
            <person name="Landis J.B."/>
            <person name="Lin N."/>
            <person name="Zhang H."/>
            <person name="Zhang X."/>
            <person name="Huang J."/>
            <person name="Zhang X."/>
            <person name="Sun H."/>
            <person name="Wang H."/>
        </authorList>
    </citation>
    <scope>NUCLEOTIDE SEQUENCE [LARGE SCALE GENOMIC DNA]</scope>
    <source>
        <strain evidence="12">TB1705</strain>
        <tissue evidence="12">Leaf</tissue>
    </source>
</reference>
<keyword evidence="5" id="KW-0812">Transmembrane</keyword>
<protein>
    <recommendedName>
        <fullName evidence="11">Alanyl-transfer RNA synthetases family profile domain-containing protein</fullName>
    </recommendedName>
</protein>
<dbReference type="InterPro" id="IPR018163">
    <property type="entry name" value="Thr/Ala-tRNA-synth_IIc_edit"/>
</dbReference>
<comment type="subcellular location">
    <subcellularLocation>
        <location evidence="1">Cell membrane</location>
        <topology evidence="1">Single-pass type I membrane protein</topology>
    </subcellularLocation>
</comment>
<evidence type="ECO:0000256" key="3">
    <source>
        <dbReference type="ARBA" id="ARBA00022475"/>
    </source>
</evidence>
<keyword evidence="6" id="KW-0732">Signal</keyword>
<dbReference type="OrthoDB" id="1907415at2759"/>
<feature type="domain" description="Alanyl-transfer RNA synthetases family profile" evidence="11">
    <location>
        <begin position="1"/>
        <end position="174"/>
    </location>
</feature>
<evidence type="ECO:0000256" key="7">
    <source>
        <dbReference type="ARBA" id="ARBA00022737"/>
    </source>
</evidence>
<dbReference type="PROSITE" id="PS51450">
    <property type="entry name" value="LRR"/>
    <property type="match status" value="1"/>
</dbReference>
<evidence type="ECO:0000256" key="2">
    <source>
        <dbReference type="ARBA" id="ARBA00009592"/>
    </source>
</evidence>
<dbReference type="EMBL" id="JACGCM010000119">
    <property type="protein sequence ID" value="KAF6176260.1"/>
    <property type="molecule type" value="Genomic_DNA"/>
</dbReference>
<dbReference type="Gene3D" id="3.30.54.20">
    <property type="match status" value="1"/>
</dbReference>
<dbReference type="SUPFAM" id="SSF55186">
    <property type="entry name" value="ThrRS/AlaRS common domain"/>
    <property type="match status" value="1"/>
</dbReference>
<dbReference type="FunFam" id="3.80.10.10:FF:001362">
    <property type="entry name" value="Lrr receptor-like serinethreonine-protein kinase gso2"/>
    <property type="match status" value="1"/>
</dbReference>
<dbReference type="SMART" id="SM00369">
    <property type="entry name" value="LRR_TYP"/>
    <property type="match status" value="6"/>
</dbReference>
<gene>
    <name evidence="12" type="ORF">GIB67_023551</name>
</gene>
<evidence type="ECO:0000256" key="8">
    <source>
        <dbReference type="ARBA" id="ARBA00022989"/>
    </source>
</evidence>
<dbReference type="Pfam" id="PF08263">
    <property type="entry name" value="LRRNT_2"/>
    <property type="match status" value="1"/>
</dbReference>
<evidence type="ECO:0000256" key="4">
    <source>
        <dbReference type="ARBA" id="ARBA00022614"/>
    </source>
</evidence>
<comment type="caution">
    <text evidence="12">The sequence shown here is derived from an EMBL/GenBank/DDBJ whole genome shotgun (WGS) entry which is preliminary data.</text>
</comment>
<dbReference type="InterPro" id="IPR001611">
    <property type="entry name" value="Leu-rich_rpt"/>
</dbReference>
<keyword evidence="8" id="KW-1133">Transmembrane helix</keyword>
<dbReference type="Pfam" id="PF13855">
    <property type="entry name" value="LRR_8"/>
    <property type="match status" value="1"/>
</dbReference>
<dbReference type="GO" id="GO:0005886">
    <property type="term" value="C:plasma membrane"/>
    <property type="evidence" value="ECO:0007669"/>
    <property type="project" value="UniProtKB-SubCell"/>
</dbReference>
<name>A0A7J7PA98_9MAGN</name>
<accession>A0A7J7PA98</accession>
<dbReference type="GO" id="GO:0005524">
    <property type="term" value="F:ATP binding"/>
    <property type="evidence" value="ECO:0007669"/>
    <property type="project" value="InterPro"/>
</dbReference>
<comment type="similarity">
    <text evidence="2">Belongs to the RLP family.</text>
</comment>
<dbReference type="PROSITE" id="PS50860">
    <property type="entry name" value="AA_TRNA_LIGASE_II_ALA"/>
    <property type="match status" value="1"/>
</dbReference>
<evidence type="ECO:0000259" key="11">
    <source>
        <dbReference type="PROSITE" id="PS50860"/>
    </source>
</evidence>
<evidence type="ECO:0000256" key="1">
    <source>
        <dbReference type="ARBA" id="ARBA00004251"/>
    </source>
</evidence>
<dbReference type="Gene3D" id="3.80.10.10">
    <property type="entry name" value="Ribonuclease Inhibitor"/>
    <property type="match status" value="3"/>
</dbReference>
<keyword evidence="13" id="KW-1185">Reference proteome</keyword>
<dbReference type="InterPro" id="IPR046956">
    <property type="entry name" value="RLP23-like"/>
</dbReference>
<proteinExistence type="inferred from homology"/>
<evidence type="ECO:0000256" key="9">
    <source>
        <dbReference type="ARBA" id="ARBA00023136"/>
    </source>
</evidence>
<dbReference type="InterPro" id="IPR013210">
    <property type="entry name" value="LRR_N_plant-typ"/>
</dbReference>
<dbReference type="FunFam" id="3.80.10.10:FF:000649">
    <property type="entry name" value="Leucine Rich Repeat family protein"/>
    <property type="match status" value="1"/>
</dbReference>
<dbReference type="InterPro" id="IPR032675">
    <property type="entry name" value="LRR_dom_sf"/>
</dbReference>
<evidence type="ECO:0000256" key="6">
    <source>
        <dbReference type="ARBA" id="ARBA00022729"/>
    </source>
</evidence>
<dbReference type="SUPFAM" id="SSF52047">
    <property type="entry name" value="RNI-like"/>
    <property type="match status" value="1"/>
</dbReference>
<dbReference type="InterPro" id="IPR003591">
    <property type="entry name" value="Leu-rich_rpt_typical-subtyp"/>
</dbReference>
<organism evidence="12 13">
    <name type="scientific">Kingdonia uniflora</name>
    <dbReference type="NCBI Taxonomy" id="39325"/>
    <lineage>
        <taxon>Eukaryota</taxon>
        <taxon>Viridiplantae</taxon>
        <taxon>Streptophyta</taxon>
        <taxon>Embryophyta</taxon>
        <taxon>Tracheophyta</taxon>
        <taxon>Spermatophyta</taxon>
        <taxon>Magnoliopsida</taxon>
        <taxon>Ranunculales</taxon>
        <taxon>Circaeasteraceae</taxon>
        <taxon>Kingdonia</taxon>
    </lineage>
</organism>
<keyword evidence="4" id="KW-0433">Leucine-rich repeat</keyword>
<keyword evidence="9" id="KW-0472">Membrane</keyword>
<dbReference type="AlphaFoldDB" id="A0A7J7PA98"/>
<dbReference type="Proteomes" id="UP000541444">
    <property type="component" value="Unassembled WGS sequence"/>
</dbReference>